<feature type="region of interest" description="Disordered" evidence="1">
    <location>
        <begin position="1"/>
        <end position="56"/>
    </location>
</feature>
<name>A0ABD3MSI7_9STRA</name>
<protein>
    <submittedName>
        <fullName evidence="2">Uncharacterized protein</fullName>
    </submittedName>
</protein>
<gene>
    <name evidence="2" type="ORF">ACHAWO_005151</name>
</gene>
<sequence>MDDHNETTPMDTLYTTHHNYDDGAGSIHSRSTAGSKRHAEEFTENYEEDATAPAPRVSMDSNDEFDELTLEHLANVSTDRQMIYKDNTTRLQSILESIKNSTKTVLTEMNVYLGEMESVEKTYIKCRANAQKEGRRLESVAPDVAGATQNFLNQAAASQLFASGMDFAAMMNGVGGVGGGE</sequence>
<accession>A0ABD3MSI7</accession>
<dbReference type="AlphaFoldDB" id="A0ABD3MSI7"/>
<reference evidence="2 3" key="1">
    <citation type="submission" date="2024-10" db="EMBL/GenBank/DDBJ databases">
        <title>Updated reference genomes for cyclostephanoid diatoms.</title>
        <authorList>
            <person name="Roberts W.R."/>
            <person name="Alverson A.J."/>
        </authorList>
    </citation>
    <scope>NUCLEOTIDE SEQUENCE [LARGE SCALE GENOMIC DNA]</scope>
    <source>
        <strain evidence="2 3">AJA010-31</strain>
    </source>
</reference>
<comment type="caution">
    <text evidence="2">The sequence shown here is derived from an EMBL/GenBank/DDBJ whole genome shotgun (WGS) entry which is preliminary data.</text>
</comment>
<feature type="compositionally biased region" description="Polar residues" evidence="1">
    <location>
        <begin position="7"/>
        <end position="17"/>
    </location>
</feature>
<evidence type="ECO:0000256" key="1">
    <source>
        <dbReference type="SAM" id="MobiDB-lite"/>
    </source>
</evidence>
<dbReference type="EMBL" id="JALLPJ020001380">
    <property type="protein sequence ID" value="KAL3766753.1"/>
    <property type="molecule type" value="Genomic_DNA"/>
</dbReference>
<evidence type="ECO:0000313" key="3">
    <source>
        <dbReference type="Proteomes" id="UP001530400"/>
    </source>
</evidence>
<proteinExistence type="predicted"/>
<evidence type="ECO:0000313" key="2">
    <source>
        <dbReference type="EMBL" id="KAL3766753.1"/>
    </source>
</evidence>
<keyword evidence="3" id="KW-1185">Reference proteome</keyword>
<dbReference type="Proteomes" id="UP001530400">
    <property type="component" value="Unassembled WGS sequence"/>
</dbReference>
<organism evidence="2 3">
    <name type="scientific">Cyclotella atomus</name>
    <dbReference type="NCBI Taxonomy" id="382360"/>
    <lineage>
        <taxon>Eukaryota</taxon>
        <taxon>Sar</taxon>
        <taxon>Stramenopiles</taxon>
        <taxon>Ochrophyta</taxon>
        <taxon>Bacillariophyta</taxon>
        <taxon>Coscinodiscophyceae</taxon>
        <taxon>Thalassiosirophycidae</taxon>
        <taxon>Stephanodiscales</taxon>
        <taxon>Stephanodiscaceae</taxon>
        <taxon>Cyclotella</taxon>
    </lineage>
</organism>